<dbReference type="Gene3D" id="1.20.120.1200">
    <property type="entry name" value="NADH-ubiquinone/plastoquinone oxidoreductase chain 6, subunit NuoJ"/>
    <property type="match status" value="1"/>
</dbReference>
<reference evidence="8" key="2">
    <citation type="journal article" date="2021" name="PeerJ">
        <title>Extensive microbial diversity within the chicken gut microbiome revealed by metagenomics and culture.</title>
        <authorList>
            <person name="Gilroy R."/>
            <person name="Ravi A."/>
            <person name="Getino M."/>
            <person name="Pursley I."/>
            <person name="Horton D.L."/>
            <person name="Alikhan N.F."/>
            <person name="Baker D."/>
            <person name="Gharbi K."/>
            <person name="Hall N."/>
            <person name="Watson M."/>
            <person name="Adriaenssens E.M."/>
            <person name="Foster-Nyarko E."/>
            <person name="Jarju S."/>
            <person name="Secka A."/>
            <person name="Antonio M."/>
            <person name="Oren A."/>
            <person name="Chaudhuri R.R."/>
            <person name="La Ragione R."/>
            <person name="Hildebrand F."/>
            <person name="Pallen M.J."/>
        </authorList>
    </citation>
    <scope>NUCLEOTIDE SEQUENCE</scope>
    <source>
        <strain evidence="8">ChiGjej3B3-7149</strain>
    </source>
</reference>
<dbReference type="InterPro" id="IPR042106">
    <property type="entry name" value="Nuo/plastoQ_OxRdtase_6_NuoJ"/>
</dbReference>
<evidence type="ECO:0000313" key="8">
    <source>
        <dbReference type="EMBL" id="HIR55184.1"/>
    </source>
</evidence>
<evidence type="ECO:0000256" key="6">
    <source>
        <dbReference type="SAM" id="Phobius"/>
    </source>
</evidence>
<evidence type="ECO:0000256" key="5">
    <source>
        <dbReference type="ARBA" id="ARBA00023136"/>
    </source>
</evidence>
<feature type="domain" description="MrpA C-terminal/MbhD" evidence="7">
    <location>
        <begin position="14"/>
        <end position="77"/>
    </location>
</feature>
<evidence type="ECO:0000313" key="9">
    <source>
        <dbReference type="Proteomes" id="UP000824238"/>
    </source>
</evidence>
<evidence type="ECO:0000256" key="1">
    <source>
        <dbReference type="ARBA" id="ARBA00004651"/>
    </source>
</evidence>
<dbReference type="GO" id="GO:0005886">
    <property type="term" value="C:plasma membrane"/>
    <property type="evidence" value="ECO:0007669"/>
    <property type="project" value="UniProtKB-SubCell"/>
</dbReference>
<keyword evidence="5 6" id="KW-0472">Membrane</keyword>
<dbReference type="Pfam" id="PF13244">
    <property type="entry name" value="MbhD"/>
    <property type="match status" value="1"/>
</dbReference>
<evidence type="ECO:0000256" key="3">
    <source>
        <dbReference type="ARBA" id="ARBA00022692"/>
    </source>
</evidence>
<evidence type="ECO:0000256" key="2">
    <source>
        <dbReference type="ARBA" id="ARBA00022475"/>
    </source>
</evidence>
<name>A0A9D1DLP4_9FIRM</name>
<accession>A0A9D1DLP4</accession>
<comment type="subcellular location">
    <subcellularLocation>
        <location evidence="1">Cell membrane</location>
        <topology evidence="1">Multi-pass membrane protein</topology>
    </subcellularLocation>
</comment>
<comment type="caution">
    <text evidence="8">The sequence shown here is derived from an EMBL/GenBank/DDBJ whole genome shotgun (WGS) entry which is preliminary data.</text>
</comment>
<proteinExistence type="predicted"/>
<feature type="transmembrane region" description="Helical" evidence="6">
    <location>
        <begin position="6"/>
        <end position="25"/>
    </location>
</feature>
<reference evidence="8" key="1">
    <citation type="submission" date="2020-10" db="EMBL/GenBank/DDBJ databases">
        <authorList>
            <person name="Gilroy R."/>
        </authorList>
    </citation>
    <scope>NUCLEOTIDE SEQUENCE</scope>
    <source>
        <strain evidence="8">ChiGjej3B3-7149</strain>
    </source>
</reference>
<dbReference type="AlphaFoldDB" id="A0A9D1DLP4"/>
<keyword evidence="3 6" id="KW-0812">Transmembrane</keyword>
<evidence type="ECO:0000259" key="7">
    <source>
        <dbReference type="Pfam" id="PF13244"/>
    </source>
</evidence>
<gene>
    <name evidence="8" type="ORF">IAD36_06315</name>
</gene>
<organism evidence="8 9">
    <name type="scientific">Candidatus Scatomorpha intestinigallinarum</name>
    <dbReference type="NCBI Taxonomy" id="2840923"/>
    <lineage>
        <taxon>Bacteria</taxon>
        <taxon>Bacillati</taxon>
        <taxon>Bacillota</taxon>
        <taxon>Clostridia</taxon>
        <taxon>Eubacteriales</taxon>
        <taxon>Candidatus Scatomorpha</taxon>
    </lineage>
</organism>
<dbReference type="Proteomes" id="UP000824238">
    <property type="component" value="Unassembled WGS sequence"/>
</dbReference>
<sequence>MTPVYILNTLIVLGIVVSAVLTVTAKRTLSSIICLAACGAFISLEFIMLQAPDVAIAEAAVGVVLTTIIFVVALRKTGGKGEDEK</sequence>
<feature type="transmembrane region" description="Helical" evidence="6">
    <location>
        <begin position="32"/>
        <end position="49"/>
    </location>
</feature>
<dbReference type="EMBL" id="DVHH01000154">
    <property type="protein sequence ID" value="HIR55184.1"/>
    <property type="molecule type" value="Genomic_DNA"/>
</dbReference>
<evidence type="ECO:0000256" key="4">
    <source>
        <dbReference type="ARBA" id="ARBA00022989"/>
    </source>
</evidence>
<dbReference type="InterPro" id="IPR025383">
    <property type="entry name" value="MrpA_C/MbhD"/>
</dbReference>
<keyword evidence="2" id="KW-1003">Cell membrane</keyword>
<protein>
    <submittedName>
        <fullName evidence="8">DUF4040 domain-containing protein</fullName>
    </submittedName>
</protein>
<feature type="transmembrane region" description="Helical" evidence="6">
    <location>
        <begin position="55"/>
        <end position="74"/>
    </location>
</feature>
<keyword evidence="4 6" id="KW-1133">Transmembrane helix</keyword>